<evidence type="ECO:0000313" key="6">
    <source>
        <dbReference type="EMBL" id="KAK5577614.1"/>
    </source>
</evidence>
<dbReference type="Proteomes" id="UP001344447">
    <property type="component" value="Unassembled WGS sequence"/>
</dbReference>
<evidence type="ECO:0000256" key="2">
    <source>
        <dbReference type="ARBA" id="ARBA00022723"/>
    </source>
</evidence>
<dbReference type="GO" id="GO:0046872">
    <property type="term" value="F:metal ion binding"/>
    <property type="evidence" value="ECO:0007669"/>
    <property type="project" value="UniProtKB-KW"/>
</dbReference>
<dbReference type="CDD" id="cd07522">
    <property type="entry name" value="HAD_cN-II"/>
    <property type="match status" value="1"/>
</dbReference>
<reference evidence="6 7" key="1">
    <citation type="submission" date="2023-11" db="EMBL/GenBank/DDBJ databases">
        <title>Dfirmibasis_genome.</title>
        <authorList>
            <person name="Edelbroek B."/>
            <person name="Kjellin J."/>
            <person name="Jerlstrom-Hultqvist J."/>
            <person name="Soderbom F."/>
        </authorList>
    </citation>
    <scope>NUCLEOTIDE SEQUENCE [LARGE SCALE GENOMIC DNA]</scope>
    <source>
        <strain evidence="6 7">TNS-C-14</strain>
    </source>
</reference>
<feature type="region of interest" description="Disordered" evidence="5">
    <location>
        <begin position="46"/>
        <end position="91"/>
    </location>
</feature>
<organism evidence="6 7">
    <name type="scientific">Dictyostelium firmibasis</name>
    <dbReference type="NCBI Taxonomy" id="79012"/>
    <lineage>
        <taxon>Eukaryota</taxon>
        <taxon>Amoebozoa</taxon>
        <taxon>Evosea</taxon>
        <taxon>Eumycetozoa</taxon>
        <taxon>Dictyostelia</taxon>
        <taxon>Dictyosteliales</taxon>
        <taxon>Dictyosteliaceae</taxon>
        <taxon>Dictyostelium</taxon>
    </lineage>
</organism>
<dbReference type="AlphaFoldDB" id="A0AAN7TQQ8"/>
<dbReference type="InterPro" id="IPR036412">
    <property type="entry name" value="HAD-like_sf"/>
</dbReference>
<evidence type="ECO:0000313" key="7">
    <source>
        <dbReference type="Proteomes" id="UP001344447"/>
    </source>
</evidence>
<comment type="similarity">
    <text evidence="1">Belongs to the 5'(3')-deoxyribonucleotidase family.</text>
</comment>
<accession>A0AAN7TQQ8</accession>
<evidence type="ECO:0000256" key="5">
    <source>
        <dbReference type="SAM" id="MobiDB-lite"/>
    </source>
</evidence>
<dbReference type="InterPro" id="IPR023214">
    <property type="entry name" value="HAD_sf"/>
</dbReference>
<dbReference type="PANTHER" id="PTHR12103:SF12">
    <property type="entry name" value="FI20020P1"/>
    <property type="match status" value="1"/>
</dbReference>
<sequence length="594" mass="68729">MLSNKTKTALIKVLSIPSNKKNVFKIIGIDNINGIIRCYSTHNRNNGTHSNNTVHQNNHNLQHQNSNNNNNNSNSSNTKNNNNNNNNLFTSTPFQTLVSNVNKAFKNDKDPDYLPTHHSVLNMSLDQLIEMYKNRKVVDLSHVPTLDPQDVFINSELKLEEIDVFGFDYDYTLANYGDQVQHLIYDLAMSHLVDEQKYPMALKEIKYDPTFAIRGLHFDVNYGLLMKLDYLNNIQAGAIYHGRRPLTKEEVIQIYGSMQLKRHYCDSFLKPMSDIFCLPEACLIANTIQYLTDHNLAFEPRIIHEDVTAAVGKVHLGGGLHNKIISDFPLYLNKHPLLGEFLLKLKSHGKKLFLLTNNSYFYANHGMKYLLNDQLNGKYDDWTDVFDVIITKCDKPSFFGKGRPFRMYHPDSDRYDWSEVNHFEPKKVYVGGSLKQFTNISKWRGRSVMYFGDHLYSDLVEPSQKEGWKTGVIIKELEVEVGIQNSPKYREQLAELLQLEDVIRKCQFFTGEKKELFLEQLKTERYKKRLALKEPFNANFGSLFRTHTNATMFASSLQRHADIYTSKIENLISYPLTASLIPSRNYLPHEFKLN</sequence>
<dbReference type="GO" id="GO:0008253">
    <property type="term" value="F:5'-nucleotidase activity"/>
    <property type="evidence" value="ECO:0007669"/>
    <property type="project" value="TreeGrafter"/>
</dbReference>
<dbReference type="NCBIfam" id="TIGR02244">
    <property type="entry name" value="HAD-IG-Ncltidse"/>
    <property type="match status" value="1"/>
</dbReference>
<dbReference type="InterPro" id="IPR008380">
    <property type="entry name" value="HAD-SF_hydro_IG_5-nucl"/>
</dbReference>
<keyword evidence="2" id="KW-0479">Metal-binding</keyword>
<name>A0AAN7TQQ8_9MYCE</name>
<keyword evidence="3" id="KW-0378">Hydrolase</keyword>
<evidence type="ECO:0000256" key="4">
    <source>
        <dbReference type="ARBA" id="ARBA00022842"/>
    </source>
</evidence>
<dbReference type="PANTHER" id="PTHR12103">
    <property type="entry name" value="5'-NUCLEOTIDASE DOMAIN-CONTAINING"/>
    <property type="match status" value="1"/>
</dbReference>
<evidence type="ECO:0000256" key="1">
    <source>
        <dbReference type="ARBA" id="ARBA00009589"/>
    </source>
</evidence>
<evidence type="ECO:0008006" key="8">
    <source>
        <dbReference type="Google" id="ProtNLM"/>
    </source>
</evidence>
<dbReference type="FunFam" id="3.40.50.1000:FF:000532">
    <property type="match status" value="1"/>
</dbReference>
<keyword evidence="4" id="KW-0460">Magnesium</keyword>
<evidence type="ECO:0000256" key="3">
    <source>
        <dbReference type="ARBA" id="ARBA00022801"/>
    </source>
</evidence>
<dbReference type="EMBL" id="JAVFKY010000004">
    <property type="protein sequence ID" value="KAK5577614.1"/>
    <property type="molecule type" value="Genomic_DNA"/>
</dbReference>
<proteinExistence type="inferred from homology"/>
<dbReference type="Pfam" id="PF05761">
    <property type="entry name" value="5_nucleotid"/>
    <property type="match status" value="1"/>
</dbReference>
<keyword evidence="7" id="KW-1185">Reference proteome</keyword>
<dbReference type="Gene3D" id="3.40.50.1000">
    <property type="entry name" value="HAD superfamily/HAD-like"/>
    <property type="match status" value="1"/>
</dbReference>
<protein>
    <recommendedName>
        <fullName evidence="8">5'-nucleotidase domain-containing protein</fullName>
    </recommendedName>
</protein>
<comment type="caution">
    <text evidence="6">The sequence shown here is derived from an EMBL/GenBank/DDBJ whole genome shotgun (WGS) entry which is preliminary data.</text>
</comment>
<dbReference type="SUPFAM" id="SSF56784">
    <property type="entry name" value="HAD-like"/>
    <property type="match status" value="1"/>
</dbReference>
<gene>
    <name evidence="6" type="ORF">RB653_002557</name>
</gene>
<feature type="compositionally biased region" description="Low complexity" evidence="5">
    <location>
        <begin position="48"/>
        <end position="87"/>
    </location>
</feature>